<feature type="domain" description="F5/8 type C" evidence="8">
    <location>
        <begin position="359"/>
        <end position="466"/>
    </location>
</feature>
<keyword evidence="7" id="KW-0732">Signal</keyword>
<organism evidence="9 10">
    <name type="scientific">Hydra vulgaris</name>
    <name type="common">Hydra</name>
    <name type="synonym">Hydra attenuata</name>
    <dbReference type="NCBI Taxonomy" id="6087"/>
    <lineage>
        <taxon>Eukaryota</taxon>
        <taxon>Metazoa</taxon>
        <taxon>Cnidaria</taxon>
        <taxon>Hydrozoa</taxon>
        <taxon>Hydroidolina</taxon>
        <taxon>Anthoathecata</taxon>
        <taxon>Aplanulata</taxon>
        <taxon>Hydridae</taxon>
        <taxon>Hydra</taxon>
    </lineage>
</organism>
<dbReference type="PANTHER" id="PTHR46806">
    <property type="entry name" value="F5/8 TYPE C DOMAIN-CONTAINING PROTEIN"/>
    <property type="match status" value="1"/>
</dbReference>
<evidence type="ECO:0000256" key="1">
    <source>
        <dbReference type="ARBA" id="ARBA00004184"/>
    </source>
</evidence>
<dbReference type="Gene3D" id="2.60.120.260">
    <property type="entry name" value="Galactose-binding domain-like"/>
    <property type="match status" value="2"/>
</dbReference>
<keyword evidence="6" id="KW-1015">Disulfide bond</keyword>
<evidence type="ECO:0000313" key="10">
    <source>
        <dbReference type="RefSeq" id="XP_065654130.1"/>
    </source>
</evidence>
<dbReference type="PROSITE" id="PS50022">
    <property type="entry name" value="FA58C_3"/>
    <property type="match status" value="2"/>
</dbReference>
<accession>A0ABM4BY27</accession>
<evidence type="ECO:0000256" key="7">
    <source>
        <dbReference type="SAM" id="SignalP"/>
    </source>
</evidence>
<evidence type="ECO:0000256" key="5">
    <source>
        <dbReference type="ARBA" id="ARBA00023136"/>
    </source>
</evidence>
<dbReference type="InterPro" id="IPR050633">
    <property type="entry name" value="Neuropilin_MCO_CoagFactor"/>
</dbReference>
<proteinExistence type="predicted"/>
<dbReference type="RefSeq" id="XP_065654130.1">
    <property type="nucleotide sequence ID" value="XM_065798058.1"/>
</dbReference>
<reference evidence="10" key="1">
    <citation type="submission" date="2025-08" db="UniProtKB">
        <authorList>
            <consortium name="RefSeq"/>
        </authorList>
    </citation>
    <scope>IDENTIFICATION</scope>
</reference>
<dbReference type="SMART" id="SM00231">
    <property type="entry name" value="FA58C"/>
    <property type="match status" value="1"/>
</dbReference>
<comment type="subcellular location">
    <subcellularLocation>
        <location evidence="1">Endomembrane system</location>
        <topology evidence="1">Peripheral membrane protein</topology>
    </subcellularLocation>
    <subcellularLocation>
        <location evidence="2">Secreted</location>
    </subcellularLocation>
</comment>
<dbReference type="InterPro" id="IPR008979">
    <property type="entry name" value="Galactose-bd-like_sf"/>
</dbReference>
<dbReference type="PROSITE" id="PS01286">
    <property type="entry name" value="FA58C_2"/>
    <property type="match status" value="1"/>
</dbReference>
<evidence type="ECO:0000259" key="8">
    <source>
        <dbReference type="PROSITE" id="PS50022"/>
    </source>
</evidence>
<dbReference type="GeneID" id="101241416"/>
<feature type="chain" id="PRO_5047237873" evidence="7">
    <location>
        <begin position="20"/>
        <end position="631"/>
    </location>
</feature>
<sequence length="631" mass="73175">MKKLAIIILRFMFLDNLFCDEVKFPTLNFQFLNEPSIPIQTRLNDTIEYSFLLQNINTSNIYENNTSVIKISITIFLSPFVKIQHASYLHPNTKYLIEKNGNVKLQLEELELSRKAYFNFTARISDEFLLPGFHNVLSVVKLSYDYFSPVKERSTDITEQSFIEKLPIVIQGCESPLGMTDGTISFYQFSYSSAYEDLLPDNARFDKDAWCASKNDDKQYVEVLFQSKSKITAISTWGRKTFASWVKRYKLMFSDDGVKWEYYSENGYGAKIFISNIDQNTEVKQWLLKAITANYLRIQPIDWHEAICLRFELYGCQQSTVKNCINPLSTEISKEFLKNQKTASTSIEYKSAEENDFGWKVVASSEWLQVYLGSIYMLTKIVLQGFHNRNVSSYLLHQLNIGYSNNTKDWSYTSKKNQHIDGYLKITLRNDTFFIELPPGVVGRYLRIILNDTLFSKVIVTELYGCLIEKNLQHKSVLSFSSKLKLSRRSILLDSNQQLFVCLYNDNRLSPCCRKTLDGKNWKDMPSNVMSIISYLNKTGKVFAVDRDMNILINRYGSDEWQSVSKEEWDQVENSEHLLKALNIEDILPYNEPIDALTIKSGKHIWGVSNKGVHLKLQGEWRLVSSWVCCE</sequence>
<keyword evidence="9" id="KW-1185">Reference proteome</keyword>
<dbReference type="Proteomes" id="UP001652625">
    <property type="component" value="Chromosome 05"/>
</dbReference>
<dbReference type="SUPFAM" id="SSF49785">
    <property type="entry name" value="Galactose-binding domain-like"/>
    <property type="match status" value="2"/>
</dbReference>
<evidence type="ECO:0000256" key="3">
    <source>
        <dbReference type="ARBA" id="ARBA00022525"/>
    </source>
</evidence>
<evidence type="ECO:0000256" key="6">
    <source>
        <dbReference type="ARBA" id="ARBA00023157"/>
    </source>
</evidence>
<evidence type="ECO:0000256" key="2">
    <source>
        <dbReference type="ARBA" id="ARBA00004613"/>
    </source>
</evidence>
<protein>
    <submittedName>
        <fullName evidence="10">Uncharacterized protein LOC101241416 isoform X2</fullName>
    </submittedName>
</protein>
<dbReference type="CDD" id="cd00057">
    <property type="entry name" value="FA58C"/>
    <property type="match status" value="1"/>
</dbReference>
<name>A0ABM4BY27_HYDVU</name>
<dbReference type="PANTHER" id="PTHR46806:SF5">
    <property type="entry name" value="F5_8 TYPE C DOMAIN-CONTAINING PROTEIN"/>
    <property type="match status" value="1"/>
</dbReference>
<keyword evidence="5" id="KW-0472">Membrane</keyword>
<dbReference type="Pfam" id="PF00754">
    <property type="entry name" value="F5_F8_type_C"/>
    <property type="match status" value="2"/>
</dbReference>
<feature type="domain" description="F5/8 type C" evidence="8">
    <location>
        <begin position="173"/>
        <end position="316"/>
    </location>
</feature>
<feature type="signal peptide" evidence="7">
    <location>
        <begin position="1"/>
        <end position="19"/>
    </location>
</feature>
<dbReference type="InterPro" id="IPR000421">
    <property type="entry name" value="FA58C"/>
</dbReference>
<keyword evidence="4" id="KW-0130">Cell adhesion</keyword>
<gene>
    <name evidence="10" type="primary">LOC101241416</name>
</gene>
<evidence type="ECO:0000256" key="4">
    <source>
        <dbReference type="ARBA" id="ARBA00022889"/>
    </source>
</evidence>
<evidence type="ECO:0000313" key="9">
    <source>
        <dbReference type="Proteomes" id="UP001652625"/>
    </source>
</evidence>
<keyword evidence="3" id="KW-0964">Secreted</keyword>